<sequence length="77" mass="8776">MTEYQRFLKVERDNYSVAEAYKLEGELKGKLEGEIKGIIKGKLEGKLEIAVKLKTERMPDSKIAEITGFSITKIEEL</sequence>
<name>A0A4R6SQC9_9SPHI</name>
<protein>
    <submittedName>
        <fullName evidence="1">Putative transposase/invertase (TIGR01784 family)</fullName>
    </submittedName>
</protein>
<reference evidence="1 2" key="1">
    <citation type="submission" date="2019-03" db="EMBL/GenBank/DDBJ databases">
        <title>Genomic Encyclopedia of Archaeal and Bacterial Type Strains, Phase II (KMG-II): from individual species to whole genera.</title>
        <authorList>
            <person name="Goeker M."/>
        </authorList>
    </citation>
    <scope>NUCLEOTIDE SEQUENCE [LARGE SCALE GENOMIC DNA]</scope>
    <source>
        <strain evidence="1 2">DSM 19035</strain>
    </source>
</reference>
<dbReference type="Proteomes" id="UP000295620">
    <property type="component" value="Unassembled WGS sequence"/>
</dbReference>
<gene>
    <name evidence="1" type="ORF">ATK78_4562</name>
</gene>
<evidence type="ECO:0000313" key="1">
    <source>
        <dbReference type="EMBL" id="TDQ06181.1"/>
    </source>
</evidence>
<dbReference type="RefSeq" id="WP_133578348.1">
    <property type="nucleotide sequence ID" value="NZ_SNYC01000010.1"/>
</dbReference>
<evidence type="ECO:0000313" key="2">
    <source>
        <dbReference type="Proteomes" id="UP000295620"/>
    </source>
</evidence>
<keyword evidence="2" id="KW-1185">Reference proteome</keyword>
<accession>A0A4R6SQC9</accession>
<organism evidence="1 2">
    <name type="scientific">Pedobacter metabolipauper</name>
    <dbReference type="NCBI Taxonomy" id="425513"/>
    <lineage>
        <taxon>Bacteria</taxon>
        <taxon>Pseudomonadati</taxon>
        <taxon>Bacteroidota</taxon>
        <taxon>Sphingobacteriia</taxon>
        <taxon>Sphingobacteriales</taxon>
        <taxon>Sphingobacteriaceae</taxon>
        <taxon>Pedobacter</taxon>
    </lineage>
</organism>
<dbReference type="AlphaFoldDB" id="A0A4R6SQC9"/>
<proteinExistence type="predicted"/>
<dbReference type="EMBL" id="SNYC01000010">
    <property type="protein sequence ID" value="TDQ06181.1"/>
    <property type="molecule type" value="Genomic_DNA"/>
</dbReference>
<comment type="caution">
    <text evidence="1">The sequence shown here is derived from an EMBL/GenBank/DDBJ whole genome shotgun (WGS) entry which is preliminary data.</text>
</comment>